<organism evidence="10 11">
    <name type="scientific">Wenyingzhuangia marina</name>
    <dbReference type="NCBI Taxonomy" id="1195760"/>
    <lineage>
        <taxon>Bacteria</taxon>
        <taxon>Pseudomonadati</taxon>
        <taxon>Bacteroidota</taxon>
        <taxon>Flavobacteriia</taxon>
        <taxon>Flavobacteriales</taxon>
        <taxon>Flavobacteriaceae</taxon>
        <taxon>Wenyingzhuangia</taxon>
    </lineage>
</organism>
<dbReference type="InterPro" id="IPR050250">
    <property type="entry name" value="Macrolide_Exporter_MacB"/>
</dbReference>
<evidence type="ECO:0000313" key="10">
    <source>
        <dbReference type="EMBL" id="SHH83252.1"/>
    </source>
</evidence>
<evidence type="ECO:0000256" key="3">
    <source>
        <dbReference type="ARBA" id="ARBA00022692"/>
    </source>
</evidence>
<gene>
    <name evidence="10" type="ORF">SAMN05444281_2273</name>
</gene>
<feature type="domain" description="MacB-like periplasmic core" evidence="9">
    <location>
        <begin position="22"/>
        <end position="237"/>
    </location>
</feature>
<feature type="transmembrane region" description="Helical" evidence="7">
    <location>
        <begin position="21"/>
        <end position="41"/>
    </location>
</feature>
<evidence type="ECO:0000256" key="7">
    <source>
        <dbReference type="SAM" id="Phobius"/>
    </source>
</evidence>
<keyword evidence="4 7" id="KW-1133">Transmembrane helix</keyword>
<reference evidence="11" key="1">
    <citation type="submission" date="2016-11" db="EMBL/GenBank/DDBJ databases">
        <authorList>
            <person name="Varghese N."/>
            <person name="Submissions S."/>
        </authorList>
    </citation>
    <scope>NUCLEOTIDE SEQUENCE [LARGE SCALE GENOMIC DNA]</scope>
    <source>
        <strain evidence="11">DSM 100572</strain>
    </source>
</reference>
<dbReference type="Proteomes" id="UP000184109">
    <property type="component" value="Unassembled WGS sequence"/>
</dbReference>
<feature type="transmembrane region" description="Helical" evidence="7">
    <location>
        <begin position="326"/>
        <end position="353"/>
    </location>
</feature>
<comment type="similarity">
    <text evidence="6">Belongs to the ABC-4 integral membrane protein family.</text>
</comment>
<dbReference type="RefSeq" id="WP_073121578.1">
    <property type="nucleotide sequence ID" value="NZ_BMEN01000004.1"/>
</dbReference>
<dbReference type="AlphaFoldDB" id="A0A1M5W6V4"/>
<feature type="transmembrane region" description="Helical" evidence="7">
    <location>
        <begin position="274"/>
        <end position="305"/>
    </location>
</feature>
<proteinExistence type="inferred from homology"/>
<dbReference type="GO" id="GO:0005886">
    <property type="term" value="C:plasma membrane"/>
    <property type="evidence" value="ECO:0007669"/>
    <property type="project" value="UniProtKB-SubCell"/>
</dbReference>
<comment type="subcellular location">
    <subcellularLocation>
        <location evidence="1">Cell membrane</location>
        <topology evidence="1">Multi-pass membrane protein</topology>
    </subcellularLocation>
</comment>
<dbReference type="EMBL" id="FQXQ01000004">
    <property type="protein sequence ID" value="SHH83252.1"/>
    <property type="molecule type" value="Genomic_DNA"/>
</dbReference>
<dbReference type="Pfam" id="PF12704">
    <property type="entry name" value="MacB_PCD"/>
    <property type="match status" value="1"/>
</dbReference>
<accession>A0A1M5W6V4</accession>
<evidence type="ECO:0000256" key="5">
    <source>
        <dbReference type="ARBA" id="ARBA00023136"/>
    </source>
</evidence>
<keyword evidence="3 7" id="KW-0812">Transmembrane</keyword>
<dbReference type="STRING" id="1195760.SAMN05444281_2273"/>
<evidence type="ECO:0000256" key="4">
    <source>
        <dbReference type="ARBA" id="ARBA00022989"/>
    </source>
</evidence>
<evidence type="ECO:0000259" key="9">
    <source>
        <dbReference type="Pfam" id="PF12704"/>
    </source>
</evidence>
<dbReference type="GO" id="GO:0022857">
    <property type="term" value="F:transmembrane transporter activity"/>
    <property type="evidence" value="ECO:0007669"/>
    <property type="project" value="TreeGrafter"/>
</dbReference>
<feature type="transmembrane region" description="Helical" evidence="7">
    <location>
        <begin position="373"/>
        <end position="392"/>
    </location>
</feature>
<dbReference type="InterPro" id="IPR003838">
    <property type="entry name" value="ABC3_permease_C"/>
</dbReference>
<protein>
    <submittedName>
        <fullName evidence="10">Putative ABC transport system permease protein</fullName>
    </submittedName>
</protein>
<feature type="domain" description="ABC3 transporter permease C-terminal" evidence="8">
    <location>
        <begin position="285"/>
        <end position="402"/>
    </location>
</feature>
<dbReference type="InterPro" id="IPR025857">
    <property type="entry name" value="MacB_PCD"/>
</dbReference>
<keyword evidence="5 7" id="KW-0472">Membrane</keyword>
<name>A0A1M5W6V4_9FLAO</name>
<evidence type="ECO:0000259" key="8">
    <source>
        <dbReference type="Pfam" id="PF02687"/>
    </source>
</evidence>
<evidence type="ECO:0000256" key="1">
    <source>
        <dbReference type="ARBA" id="ARBA00004651"/>
    </source>
</evidence>
<sequence length="409" mass="45444">MFDRDLWGEIFQSISKNKLRSILSGFTIAFAILIFTLLFGISNGLQNTFSSSFVNNTPNAIYIYSGRTSIPYKGNKSGKRIRLSNKEMNYLKRHNKNKIDHISAQVFKNFNVTYQDKKNSYSITAAQPASQFIETFKLSKGRFINIPDINQKEKIAVIGRLVKEDLFKTKNAVGKYINLQGISFKIVGIFNKEGDDNAERIIYIPLSTAQVLYANNDYVDQINLTYNKNMSYPQVEAFSKSIEDQLKEILVVSPKDQGAIRVRNNAEAVKETNMIMMVLTLLIFFIGFGTLIAGIVGISNIMIYVVSERNKELGVRKVLGASPKSIVALILLESITITSIAGYVGILIGIGSVNLIGNSLEQYFITNPTVDTSIIIGAMITLVISGCIAGYVPAKRASKIKPIVALRDE</sequence>
<keyword evidence="11" id="KW-1185">Reference proteome</keyword>
<keyword evidence="2" id="KW-1003">Cell membrane</keyword>
<dbReference type="PANTHER" id="PTHR30572:SF4">
    <property type="entry name" value="ABC TRANSPORTER PERMEASE YTRF"/>
    <property type="match status" value="1"/>
</dbReference>
<evidence type="ECO:0000256" key="2">
    <source>
        <dbReference type="ARBA" id="ARBA00022475"/>
    </source>
</evidence>
<evidence type="ECO:0000256" key="6">
    <source>
        <dbReference type="ARBA" id="ARBA00038076"/>
    </source>
</evidence>
<dbReference type="Pfam" id="PF02687">
    <property type="entry name" value="FtsX"/>
    <property type="match status" value="1"/>
</dbReference>
<dbReference type="PANTHER" id="PTHR30572">
    <property type="entry name" value="MEMBRANE COMPONENT OF TRANSPORTER-RELATED"/>
    <property type="match status" value="1"/>
</dbReference>
<evidence type="ECO:0000313" key="11">
    <source>
        <dbReference type="Proteomes" id="UP000184109"/>
    </source>
</evidence>
<dbReference type="OrthoDB" id="9770036at2"/>